<dbReference type="Proteomes" id="UP001215598">
    <property type="component" value="Unassembled WGS sequence"/>
</dbReference>
<proteinExistence type="predicted"/>
<feature type="compositionally biased region" description="Low complexity" evidence="1">
    <location>
        <begin position="120"/>
        <end position="132"/>
    </location>
</feature>
<protein>
    <submittedName>
        <fullName evidence="2">Uncharacterized protein</fullName>
    </submittedName>
</protein>
<sequence length="291" mass="32397">MRSALQKDSVLNAVMAKIHPDLIVGVSNVKTGFFSFVNYVWEGLKKDSFKTAEHLRRIFSPILEAASSVYLSEIPEPKTTKRAREAARSSTVPANIVFLHNLRNRQRTEIPNGSFDADSEASYQEESSSEQSIPRPIHYSSPPAVTISALPFPAHTQFGLAADPTVRRSGVESSRPRCSPTRKYSTARNPAFAGLSNPLNWISVPESNVLLLSPHTPWIRRKSIPAPLRLRAGPLSRPRREQSSIDAFRLRRVLLTTENRQERRDSLASSPSGSHDHFYASSVANIVLRSC</sequence>
<name>A0AAD7NFV4_9AGAR</name>
<dbReference type="EMBL" id="JARKIB010000040">
    <property type="protein sequence ID" value="KAJ7759220.1"/>
    <property type="molecule type" value="Genomic_DNA"/>
</dbReference>
<feature type="region of interest" description="Disordered" evidence="1">
    <location>
        <begin position="109"/>
        <end position="138"/>
    </location>
</feature>
<comment type="caution">
    <text evidence="2">The sequence shown here is derived from an EMBL/GenBank/DDBJ whole genome shotgun (WGS) entry which is preliminary data.</text>
</comment>
<evidence type="ECO:0000313" key="2">
    <source>
        <dbReference type="EMBL" id="KAJ7759220.1"/>
    </source>
</evidence>
<dbReference type="AlphaFoldDB" id="A0AAD7NFV4"/>
<evidence type="ECO:0000313" key="3">
    <source>
        <dbReference type="Proteomes" id="UP001215598"/>
    </source>
</evidence>
<keyword evidence="3" id="KW-1185">Reference proteome</keyword>
<feature type="region of interest" description="Disordered" evidence="1">
    <location>
        <begin position="166"/>
        <end position="185"/>
    </location>
</feature>
<reference evidence="2" key="1">
    <citation type="submission" date="2023-03" db="EMBL/GenBank/DDBJ databases">
        <title>Massive genome expansion in bonnet fungi (Mycena s.s.) driven by repeated elements and novel gene families across ecological guilds.</title>
        <authorList>
            <consortium name="Lawrence Berkeley National Laboratory"/>
            <person name="Harder C.B."/>
            <person name="Miyauchi S."/>
            <person name="Viragh M."/>
            <person name="Kuo A."/>
            <person name="Thoen E."/>
            <person name="Andreopoulos B."/>
            <person name="Lu D."/>
            <person name="Skrede I."/>
            <person name="Drula E."/>
            <person name="Henrissat B."/>
            <person name="Morin E."/>
            <person name="Kohler A."/>
            <person name="Barry K."/>
            <person name="LaButti K."/>
            <person name="Morin E."/>
            <person name="Salamov A."/>
            <person name="Lipzen A."/>
            <person name="Mereny Z."/>
            <person name="Hegedus B."/>
            <person name="Baldrian P."/>
            <person name="Stursova M."/>
            <person name="Weitz H."/>
            <person name="Taylor A."/>
            <person name="Grigoriev I.V."/>
            <person name="Nagy L.G."/>
            <person name="Martin F."/>
            <person name="Kauserud H."/>
        </authorList>
    </citation>
    <scope>NUCLEOTIDE SEQUENCE</scope>
    <source>
        <strain evidence="2">CBHHK182m</strain>
    </source>
</reference>
<accession>A0AAD7NFV4</accession>
<gene>
    <name evidence="2" type="ORF">B0H16DRAFT_632561</name>
</gene>
<evidence type="ECO:0000256" key="1">
    <source>
        <dbReference type="SAM" id="MobiDB-lite"/>
    </source>
</evidence>
<organism evidence="2 3">
    <name type="scientific">Mycena metata</name>
    <dbReference type="NCBI Taxonomy" id="1033252"/>
    <lineage>
        <taxon>Eukaryota</taxon>
        <taxon>Fungi</taxon>
        <taxon>Dikarya</taxon>
        <taxon>Basidiomycota</taxon>
        <taxon>Agaricomycotina</taxon>
        <taxon>Agaricomycetes</taxon>
        <taxon>Agaricomycetidae</taxon>
        <taxon>Agaricales</taxon>
        <taxon>Marasmiineae</taxon>
        <taxon>Mycenaceae</taxon>
        <taxon>Mycena</taxon>
    </lineage>
</organism>